<reference evidence="1" key="1">
    <citation type="submission" date="2018-05" db="EMBL/GenBank/DDBJ databases">
        <authorList>
            <person name="Lanie J.A."/>
            <person name="Ng W.-L."/>
            <person name="Kazmierczak K.M."/>
            <person name="Andrzejewski T.M."/>
            <person name="Davidsen T.M."/>
            <person name="Wayne K.J."/>
            <person name="Tettelin H."/>
            <person name="Glass J.I."/>
            <person name="Rusch D."/>
            <person name="Podicherti R."/>
            <person name="Tsui H.-C.T."/>
            <person name="Winkler M.E."/>
        </authorList>
    </citation>
    <scope>NUCLEOTIDE SEQUENCE</scope>
</reference>
<dbReference type="AlphaFoldDB" id="A0A382UXP5"/>
<organism evidence="1">
    <name type="scientific">marine metagenome</name>
    <dbReference type="NCBI Taxonomy" id="408172"/>
    <lineage>
        <taxon>unclassified sequences</taxon>
        <taxon>metagenomes</taxon>
        <taxon>ecological metagenomes</taxon>
    </lineage>
</organism>
<proteinExistence type="predicted"/>
<feature type="non-terminal residue" evidence="1">
    <location>
        <position position="44"/>
    </location>
</feature>
<accession>A0A382UXP5</accession>
<sequence length="44" mass="5180">MFVVLLYDVVILFRKPEEKSKVVTLDFWKEIKRKGINGLLIPCT</sequence>
<protein>
    <submittedName>
        <fullName evidence="1">Uncharacterized protein</fullName>
    </submittedName>
</protein>
<dbReference type="EMBL" id="UINC01147600">
    <property type="protein sequence ID" value="SVD39014.1"/>
    <property type="molecule type" value="Genomic_DNA"/>
</dbReference>
<evidence type="ECO:0000313" key="1">
    <source>
        <dbReference type="EMBL" id="SVD39014.1"/>
    </source>
</evidence>
<name>A0A382UXP5_9ZZZZ</name>
<gene>
    <name evidence="1" type="ORF">METZ01_LOCUS391868</name>
</gene>